<reference evidence="2 3" key="1">
    <citation type="submission" date="2024-02" db="EMBL/GenBank/DDBJ databases">
        <authorList>
            <person name="Daric V."/>
            <person name="Darras S."/>
        </authorList>
    </citation>
    <scope>NUCLEOTIDE SEQUENCE [LARGE SCALE GENOMIC DNA]</scope>
</reference>
<accession>A0ABP0F2Q4</accession>
<sequence length="802" mass="90477">MSLHACLGPNVAAIRDILLVRLQSRADDKSLKIGILELFVVSVQTQPGVLELFLDLEQVEQDKPELGLTLGKWSCLNAVLEMLKPANQGTENLPPRLHAASVKLLNALWVDRRHSALQAIKFASSNRGLGFWSSLLYPLFSENHPKDIAMNELLETCAHVFNIVALEQFYTNHGDLDKSLAKVMKEFSEKKRFEHWSKVLLCVSKTVLTSNPFERRYHQMFASAWKSFLSTMKLIDGSLIKIIMEDLIEAIEFLVNVIDSCAEVTTLLNLMTSLLLHLVYKQMKSKKYLEMGLLPRIVFCLQTFESSQERNEASSHLYAIALHLVKYSPAFESDCSSKTDLVQLTCQHLNFILQDDKKSDNTEMTLLLIRMLEALFEVKNEINHSWLSSVSHESSIHLLMTSLVKKLTCHDQAVASVSFPIAVMQFLSHIATHENSARMIQRTGQISELCLSIANTYSSKANKKWLEVYHLSIVLMTRMLGSLSYDFVDDMLDFLGVHQERIYQCFTALRLNPNSSLLWETNHTMAMLAALSKRFLHQWKFKLRASFDMALYQVVITCHSCVAMLLHPRLLKETTKLKEKLEGYVKIISKPARSLSAHQTSFKSYADDETVPQDVTAVQQRLVSILGNSLDFLNSISPNICQIMFDQAVDSEEYTPLLTVNFGSPSIEQDVEASFGTIISAANFSLSALHKLENLNRFQSYHDSLSFVADAALTLVMSQCLLLLKQTNISNRTKQFLRRELADELNSCARNASRHLRHSSSSISPQSSPMKPLQSGSSRSPAVTTSKTILDLVGAFVKQIMP</sequence>
<dbReference type="PANTHER" id="PTHR31431:SF1">
    <property type="entry name" value="NUCLEOPORIN NUP188"/>
    <property type="match status" value="1"/>
</dbReference>
<name>A0ABP0F2Q4_CLALP</name>
<dbReference type="PANTHER" id="PTHR31431">
    <property type="entry name" value="NUCLEOPORIN NUP188 HOMOLOG"/>
    <property type="match status" value="1"/>
</dbReference>
<protein>
    <submittedName>
        <fullName evidence="2">Uncharacterized protein</fullName>
    </submittedName>
</protein>
<gene>
    <name evidence="2" type="ORF">CVLEPA_LOCUS3720</name>
</gene>
<evidence type="ECO:0000256" key="1">
    <source>
        <dbReference type="SAM" id="MobiDB-lite"/>
    </source>
</evidence>
<dbReference type="InterPro" id="IPR044840">
    <property type="entry name" value="Nup188"/>
</dbReference>
<dbReference type="Proteomes" id="UP001642483">
    <property type="component" value="Unassembled WGS sequence"/>
</dbReference>
<evidence type="ECO:0000313" key="3">
    <source>
        <dbReference type="Proteomes" id="UP001642483"/>
    </source>
</evidence>
<feature type="region of interest" description="Disordered" evidence="1">
    <location>
        <begin position="755"/>
        <end position="782"/>
    </location>
</feature>
<comment type="caution">
    <text evidence="2">The sequence shown here is derived from an EMBL/GenBank/DDBJ whole genome shotgun (WGS) entry which is preliminary data.</text>
</comment>
<dbReference type="EMBL" id="CAWYQH010000002">
    <property type="protein sequence ID" value="CAK8673994.1"/>
    <property type="molecule type" value="Genomic_DNA"/>
</dbReference>
<organism evidence="2 3">
    <name type="scientific">Clavelina lepadiformis</name>
    <name type="common">Light-bulb sea squirt</name>
    <name type="synonym">Ascidia lepadiformis</name>
    <dbReference type="NCBI Taxonomy" id="159417"/>
    <lineage>
        <taxon>Eukaryota</taxon>
        <taxon>Metazoa</taxon>
        <taxon>Chordata</taxon>
        <taxon>Tunicata</taxon>
        <taxon>Ascidiacea</taxon>
        <taxon>Aplousobranchia</taxon>
        <taxon>Clavelinidae</taxon>
        <taxon>Clavelina</taxon>
    </lineage>
</organism>
<proteinExistence type="predicted"/>
<keyword evidence="3" id="KW-1185">Reference proteome</keyword>
<evidence type="ECO:0000313" key="2">
    <source>
        <dbReference type="EMBL" id="CAK8673994.1"/>
    </source>
</evidence>
<feature type="compositionally biased region" description="Low complexity" evidence="1">
    <location>
        <begin position="759"/>
        <end position="769"/>
    </location>
</feature>